<dbReference type="GO" id="GO:0016263">
    <property type="term" value="F:glycoprotein-N-acetylgalactosamine 3-beta-galactosyltransferase activity"/>
    <property type="evidence" value="ECO:0007669"/>
    <property type="project" value="TreeGrafter"/>
</dbReference>
<evidence type="ECO:0000256" key="4">
    <source>
        <dbReference type="ARBA" id="ARBA00022968"/>
    </source>
</evidence>
<reference evidence="7" key="1">
    <citation type="submission" date="2021-02" db="EMBL/GenBank/DDBJ databases">
        <authorList>
            <person name="Dougan E. K."/>
            <person name="Rhodes N."/>
            <person name="Thang M."/>
            <person name="Chan C."/>
        </authorList>
    </citation>
    <scope>NUCLEOTIDE SEQUENCE</scope>
</reference>
<name>A0A812UFM2_9DINO</name>
<dbReference type="OrthoDB" id="406379at2759"/>
<comment type="caution">
    <text evidence="7">The sequence shown here is derived from an EMBL/GenBank/DDBJ whole genome shotgun (WGS) entry which is preliminary data.</text>
</comment>
<dbReference type="InterPro" id="IPR026050">
    <property type="entry name" value="C1GALT1/C1GALT1_chp1"/>
</dbReference>
<evidence type="ECO:0000313" key="7">
    <source>
        <dbReference type="EMBL" id="CAE7564036.1"/>
    </source>
</evidence>
<dbReference type="PANTHER" id="PTHR23033:SF14">
    <property type="entry name" value="GLYCOPROTEIN-N-ACETYLGALACTOSAMINE 3-BETA-GALACTOSYLTRANSFERASE 1-RELATED"/>
    <property type="match status" value="1"/>
</dbReference>
<evidence type="ECO:0000256" key="6">
    <source>
        <dbReference type="ARBA" id="ARBA00023136"/>
    </source>
</evidence>
<dbReference type="GO" id="GO:0016020">
    <property type="term" value="C:membrane"/>
    <property type="evidence" value="ECO:0007669"/>
    <property type="project" value="UniProtKB-SubCell"/>
</dbReference>
<evidence type="ECO:0000313" key="8">
    <source>
        <dbReference type="Proteomes" id="UP000604046"/>
    </source>
</evidence>
<proteinExistence type="inferred from homology"/>
<protein>
    <submittedName>
        <fullName evidence="7">NSF protein</fullName>
    </submittedName>
</protein>
<evidence type="ECO:0000256" key="5">
    <source>
        <dbReference type="ARBA" id="ARBA00022989"/>
    </source>
</evidence>
<gene>
    <name evidence="7" type="primary">NSF</name>
    <name evidence="7" type="ORF">SNAT2548_LOCUS31902</name>
</gene>
<dbReference type="AlphaFoldDB" id="A0A812UFM2"/>
<comment type="subcellular location">
    <subcellularLocation>
        <location evidence="1">Membrane</location>
        <topology evidence="1">Single-pass type II membrane protein</topology>
    </subcellularLocation>
</comment>
<accession>A0A812UFM2</accession>
<dbReference type="Gene3D" id="3.90.550.50">
    <property type="match status" value="1"/>
</dbReference>
<comment type="similarity">
    <text evidence="2">Belongs to the glycosyltransferase 31 family. Beta3-Gal-T subfamily.</text>
</comment>
<dbReference type="PANTHER" id="PTHR23033">
    <property type="entry name" value="BETA1,3-GALACTOSYLTRANSFERASE"/>
    <property type="match status" value="1"/>
</dbReference>
<keyword evidence="6" id="KW-0472">Membrane</keyword>
<sequence length="484" mass="54516">MSSIAVSDFNCHTFSELCAQLPHVPLPAFDARKCALTADAFGRFHVALGDVANCPATLSIEAALCAGSLRHRSWGAALIFYDVALQHIAASGGAWCFDSWWRRGPSAQEVFAAHGDVLMKILSQGPGPSLVGTPIHSLSCPVQHGLRSNDLEPFGQSIAQLELRAWGQEVSNAGRPLWRGRVLEGGLLPKVSCLVPLVWPSQEEFLTAILETYGADCDALRFFVSTPTTPDVATTNYSIVNLHAWYPHVPPDDESFHRPTGQTPPHDTFNTIVKLLHMLRWEAEQGHHRDEQWWHCRLERDTFFIPENFRYLVASERLDASESHYLGTRQFNEVPRFGILARSSSQELLGLLLQVPLEHRGHPTFQDCAFAVGHREDLMLATCMRQVGVLPSTVTTDVFGREWFSIRPMLGILTHHPLTHYLPNSTRSNEAWNFWMGRAHMYLPCIEHIRVWVVETPVSFNSFKNVSMFHEDDRLNVDPNCQLR</sequence>
<organism evidence="7 8">
    <name type="scientific">Symbiodinium natans</name>
    <dbReference type="NCBI Taxonomy" id="878477"/>
    <lineage>
        <taxon>Eukaryota</taxon>
        <taxon>Sar</taxon>
        <taxon>Alveolata</taxon>
        <taxon>Dinophyceae</taxon>
        <taxon>Suessiales</taxon>
        <taxon>Symbiodiniaceae</taxon>
        <taxon>Symbiodinium</taxon>
    </lineage>
</organism>
<keyword evidence="3" id="KW-0812">Transmembrane</keyword>
<dbReference type="EMBL" id="CAJNDS010002682">
    <property type="protein sequence ID" value="CAE7564036.1"/>
    <property type="molecule type" value="Genomic_DNA"/>
</dbReference>
<evidence type="ECO:0000256" key="1">
    <source>
        <dbReference type="ARBA" id="ARBA00004606"/>
    </source>
</evidence>
<dbReference type="Proteomes" id="UP000604046">
    <property type="component" value="Unassembled WGS sequence"/>
</dbReference>
<evidence type="ECO:0000256" key="2">
    <source>
        <dbReference type="ARBA" id="ARBA00006462"/>
    </source>
</evidence>
<keyword evidence="4" id="KW-0735">Signal-anchor</keyword>
<keyword evidence="8" id="KW-1185">Reference proteome</keyword>
<feature type="non-terminal residue" evidence="7">
    <location>
        <position position="484"/>
    </location>
</feature>
<keyword evidence="5" id="KW-1133">Transmembrane helix</keyword>
<evidence type="ECO:0000256" key="3">
    <source>
        <dbReference type="ARBA" id="ARBA00022692"/>
    </source>
</evidence>